<accession>A0A507QRN9</accession>
<keyword evidence="4" id="KW-1185">Reference proteome</keyword>
<dbReference type="GO" id="GO:0031267">
    <property type="term" value="F:small GTPase binding"/>
    <property type="evidence" value="ECO:0007669"/>
    <property type="project" value="InterPro"/>
</dbReference>
<dbReference type="PANTHER" id="PTHR47102">
    <property type="entry name" value="PROTEIN BNI1"/>
    <property type="match status" value="1"/>
</dbReference>
<organism evidence="3 4">
    <name type="scientific">Monascus purpureus</name>
    <name type="common">Red mold</name>
    <name type="synonym">Monascus anka</name>
    <dbReference type="NCBI Taxonomy" id="5098"/>
    <lineage>
        <taxon>Eukaryota</taxon>
        <taxon>Fungi</taxon>
        <taxon>Dikarya</taxon>
        <taxon>Ascomycota</taxon>
        <taxon>Pezizomycotina</taxon>
        <taxon>Eurotiomycetes</taxon>
        <taxon>Eurotiomycetidae</taxon>
        <taxon>Eurotiales</taxon>
        <taxon>Aspergillaceae</taxon>
        <taxon>Monascus</taxon>
    </lineage>
</organism>
<dbReference type="InterPro" id="IPR011989">
    <property type="entry name" value="ARM-like"/>
</dbReference>
<feature type="compositionally biased region" description="Polar residues" evidence="1">
    <location>
        <begin position="184"/>
        <end position="196"/>
    </location>
</feature>
<dbReference type="SUPFAM" id="SSF48371">
    <property type="entry name" value="ARM repeat"/>
    <property type="match status" value="1"/>
</dbReference>
<feature type="compositionally biased region" description="Polar residues" evidence="1">
    <location>
        <begin position="450"/>
        <end position="470"/>
    </location>
</feature>
<dbReference type="SMART" id="SM01140">
    <property type="entry name" value="Drf_GBD"/>
    <property type="match status" value="1"/>
</dbReference>
<dbReference type="EMBL" id="VIFY01000136">
    <property type="protein sequence ID" value="TQB69782.1"/>
    <property type="molecule type" value="Genomic_DNA"/>
</dbReference>
<evidence type="ECO:0000313" key="4">
    <source>
        <dbReference type="Proteomes" id="UP000319663"/>
    </source>
</evidence>
<dbReference type="Pfam" id="PF06371">
    <property type="entry name" value="Drf_GBD"/>
    <property type="match status" value="1"/>
</dbReference>
<dbReference type="GO" id="GO:0032153">
    <property type="term" value="C:cell division site"/>
    <property type="evidence" value="ECO:0007669"/>
    <property type="project" value="TreeGrafter"/>
</dbReference>
<feature type="compositionally biased region" description="Basic and acidic residues" evidence="1">
    <location>
        <begin position="294"/>
        <end position="310"/>
    </location>
</feature>
<feature type="compositionally biased region" description="Basic and acidic residues" evidence="1">
    <location>
        <begin position="799"/>
        <end position="809"/>
    </location>
</feature>
<feature type="region of interest" description="Disordered" evidence="1">
    <location>
        <begin position="799"/>
        <end position="836"/>
    </location>
</feature>
<evidence type="ECO:0000313" key="3">
    <source>
        <dbReference type="EMBL" id="TQB69782.1"/>
    </source>
</evidence>
<feature type="domain" description="Formin GTPase-binding" evidence="2">
    <location>
        <begin position="333"/>
        <end position="610"/>
    </location>
</feature>
<dbReference type="PANTHER" id="PTHR47102:SF2">
    <property type="entry name" value="PROTEIN BNI1"/>
    <property type="match status" value="1"/>
</dbReference>
<feature type="compositionally biased region" description="Basic and acidic residues" evidence="1">
    <location>
        <begin position="162"/>
        <end position="177"/>
    </location>
</feature>
<sequence>MAPHPQCPDIFDDATRGEYKQSGFRSIMLSKAHRRNLSADDAPIIPRSLLKNKYIPPVPFFAADERRTIPEQRPLGEIAPNRDSPDGLKQTNQATEKQERHGLHQKKKSAVSLKSLRSYMDRDRRDHKPEDNHDDNSADWKPKKAKSSNSLSAILKRSQRSRRADASKDVRDKENRSPVDPVGNTPTSPVWPQSVEQPFREHLAGPFTQENRRTLAEEMSIYTPKGYSPAQQRNFYDYYQPSLTRRTEAKPRPKSDCISGHQMVKDFVDSCTKSCPIEPAANPSSRGPERRRKTTSESRPETENKQDASPKKQSRVQAAISAFNAREQEAELQKRLNSKDIESEFEKLLDARDIPHNMRDKMRSLDTNIKADFIQKGLLENNTPRSASPTVSTNGSTGRQGRRKEQKEDRDGKSSRSRSRSRGFSFSKGSMSPKKRPDSVGSHKRPKSVDLSQPTGTFKTLNPNTSASSLSGTACIDTAADPSDFVHYLREIQKPEMIDVGKLHKLRILLRNETVSWVDTFIADGGMDEIVQLLYRIMKIEWREEHEDNLLHETLLCLKALCTTSIALKRLTEIESELFPALLRMLFDEEKKGPSEFTTRGIIINTLFTYLSAAPPGAASAARAAGILSYLRDPRPPEDNQPLSFIANIYQSRPYRVWCKEVTNVTKEVFWIFLHHLNVIPIVKSDQAPAEGSRKTFQQRHFPPPRPPVPAAPYVGGVEWDATNYLAAHLDLMNGLIACIPTADERNQLRSELRASGFEKMMGSSLRTCKEKFYFAVHDCLRTWVAAAVEDGWPYAHVREGPPRDEPSSPRKSPVKAVPGSPKKGPGIVDDKPPKLELAIDVKPNRLSHQDNIGNWI</sequence>
<dbReference type="GO" id="GO:1903475">
    <property type="term" value="P:mitotic actomyosin contractile ring assembly"/>
    <property type="evidence" value="ECO:0007669"/>
    <property type="project" value="TreeGrafter"/>
</dbReference>
<dbReference type="GO" id="GO:0003779">
    <property type="term" value="F:actin binding"/>
    <property type="evidence" value="ECO:0007669"/>
    <property type="project" value="InterPro"/>
</dbReference>
<dbReference type="Gene3D" id="1.25.10.10">
    <property type="entry name" value="Leucine-rich Repeat Variant"/>
    <property type="match status" value="1"/>
</dbReference>
<reference evidence="3 4" key="1">
    <citation type="submission" date="2019-06" db="EMBL/GenBank/DDBJ databases">
        <title>Wine fermentation using esterase from Monascus purpureus.</title>
        <authorList>
            <person name="Geng C."/>
            <person name="Zhang Y."/>
        </authorList>
    </citation>
    <scope>NUCLEOTIDE SEQUENCE [LARGE SCALE GENOMIC DNA]</scope>
    <source>
        <strain evidence="3">HQ1</strain>
    </source>
</reference>
<proteinExistence type="predicted"/>
<dbReference type="GO" id="GO:0051017">
    <property type="term" value="P:actin filament bundle assembly"/>
    <property type="evidence" value="ECO:0007669"/>
    <property type="project" value="TreeGrafter"/>
</dbReference>
<feature type="compositionally biased region" description="Basic and acidic residues" evidence="1">
    <location>
        <begin position="119"/>
        <end position="142"/>
    </location>
</feature>
<protein>
    <recommendedName>
        <fullName evidence="2">Formin GTPase-binding domain-containing protein</fullName>
    </recommendedName>
</protein>
<dbReference type="Proteomes" id="UP000319663">
    <property type="component" value="Unassembled WGS sequence"/>
</dbReference>
<evidence type="ECO:0000256" key="1">
    <source>
        <dbReference type="SAM" id="MobiDB-lite"/>
    </source>
</evidence>
<dbReference type="GO" id="GO:0051016">
    <property type="term" value="P:barbed-end actin filament capping"/>
    <property type="evidence" value="ECO:0007669"/>
    <property type="project" value="TreeGrafter"/>
</dbReference>
<feature type="region of interest" description="Disordered" evidence="1">
    <location>
        <begin position="273"/>
        <end position="342"/>
    </location>
</feature>
<feature type="region of interest" description="Disordered" evidence="1">
    <location>
        <begin position="378"/>
        <end position="470"/>
    </location>
</feature>
<dbReference type="AlphaFoldDB" id="A0A507QRN9"/>
<evidence type="ECO:0000259" key="2">
    <source>
        <dbReference type="SMART" id="SM01140"/>
    </source>
</evidence>
<name>A0A507QRN9_MONPU</name>
<dbReference type="InterPro" id="IPR016024">
    <property type="entry name" value="ARM-type_fold"/>
</dbReference>
<dbReference type="OrthoDB" id="2155261at2759"/>
<comment type="caution">
    <text evidence="3">The sequence shown here is derived from an EMBL/GenBank/DDBJ whole genome shotgun (WGS) entry which is preliminary data.</text>
</comment>
<gene>
    <name evidence="3" type="ORF">MPDQ_001364</name>
</gene>
<feature type="compositionally biased region" description="Basic and acidic residues" evidence="1">
    <location>
        <begin position="326"/>
        <end position="342"/>
    </location>
</feature>
<dbReference type="GO" id="GO:0043332">
    <property type="term" value="C:mating projection tip"/>
    <property type="evidence" value="ECO:0007669"/>
    <property type="project" value="TreeGrafter"/>
</dbReference>
<feature type="compositionally biased region" description="Basic and acidic residues" evidence="1">
    <location>
        <begin position="403"/>
        <end position="414"/>
    </location>
</feature>
<feature type="region of interest" description="Disordered" evidence="1">
    <location>
        <begin position="66"/>
        <end position="211"/>
    </location>
</feature>
<feature type="compositionally biased region" description="Polar residues" evidence="1">
    <location>
        <begin position="380"/>
        <end position="399"/>
    </location>
</feature>
<dbReference type="InterPro" id="IPR010473">
    <property type="entry name" value="GTPase-bd"/>
</dbReference>
<dbReference type="InterPro" id="IPR051661">
    <property type="entry name" value="Actin_filament_regulator"/>
</dbReference>